<accession>A0A843W811</accession>
<keyword evidence="4" id="KW-1185">Reference proteome</keyword>
<evidence type="ECO:0000313" key="4">
    <source>
        <dbReference type="Proteomes" id="UP000652761"/>
    </source>
</evidence>
<evidence type="ECO:0000313" key="3">
    <source>
        <dbReference type="EMBL" id="MQL99249.1"/>
    </source>
</evidence>
<feature type="compositionally biased region" description="Basic and acidic residues" evidence="1">
    <location>
        <begin position="449"/>
        <end position="461"/>
    </location>
</feature>
<keyword evidence="2" id="KW-0812">Transmembrane</keyword>
<name>A0A843W811_COLES</name>
<feature type="compositionally biased region" description="Basic and acidic residues" evidence="1">
    <location>
        <begin position="14"/>
        <end position="27"/>
    </location>
</feature>
<feature type="compositionally biased region" description="Basic and acidic residues" evidence="1">
    <location>
        <begin position="69"/>
        <end position="92"/>
    </location>
</feature>
<feature type="region of interest" description="Disordered" evidence="1">
    <location>
        <begin position="594"/>
        <end position="640"/>
    </location>
</feature>
<dbReference type="AlphaFoldDB" id="A0A843W811"/>
<organism evidence="3 4">
    <name type="scientific">Colocasia esculenta</name>
    <name type="common">Wild taro</name>
    <name type="synonym">Arum esculentum</name>
    <dbReference type="NCBI Taxonomy" id="4460"/>
    <lineage>
        <taxon>Eukaryota</taxon>
        <taxon>Viridiplantae</taxon>
        <taxon>Streptophyta</taxon>
        <taxon>Embryophyta</taxon>
        <taxon>Tracheophyta</taxon>
        <taxon>Spermatophyta</taxon>
        <taxon>Magnoliopsida</taxon>
        <taxon>Liliopsida</taxon>
        <taxon>Araceae</taxon>
        <taxon>Aroideae</taxon>
        <taxon>Colocasieae</taxon>
        <taxon>Colocasia</taxon>
    </lineage>
</organism>
<evidence type="ECO:0000256" key="1">
    <source>
        <dbReference type="SAM" id="MobiDB-lite"/>
    </source>
</evidence>
<dbReference type="Proteomes" id="UP000652761">
    <property type="component" value="Unassembled WGS sequence"/>
</dbReference>
<feature type="compositionally biased region" description="Polar residues" evidence="1">
    <location>
        <begin position="149"/>
        <end position="168"/>
    </location>
</feature>
<reference evidence="3" key="1">
    <citation type="submission" date="2017-07" db="EMBL/GenBank/DDBJ databases">
        <title>Taro Niue Genome Assembly and Annotation.</title>
        <authorList>
            <person name="Atibalentja N."/>
            <person name="Keating K."/>
            <person name="Fields C.J."/>
        </authorList>
    </citation>
    <scope>NUCLEOTIDE SEQUENCE</scope>
    <source>
        <strain evidence="3">Niue_2</strain>
        <tissue evidence="3">Leaf</tissue>
    </source>
</reference>
<feature type="compositionally biased region" description="Polar residues" evidence="1">
    <location>
        <begin position="261"/>
        <end position="278"/>
    </location>
</feature>
<feature type="region of interest" description="Disordered" evidence="1">
    <location>
        <begin position="220"/>
        <end position="283"/>
    </location>
</feature>
<gene>
    <name evidence="3" type="ORF">Taro_031974</name>
</gene>
<keyword evidence="2" id="KW-0472">Membrane</keyword>
<dbReference type="EMBL" id="NMUH01002319">
    <property type="protein sequence ID" value="MQL99249.1"/>
    <property type="molecule type" value="Genomic_DNA"/>
</dbReference>
<proteinExistence type="predicted"/>
<feature type="region of interest" description="Disordered" evidence="1">
    <location>
        <begin position="448"/>
        <end position="504"/>
    </location>
</feature>
<feature type="transmembrane region" description="Helical" evidence="2">
    <location>
        <begin position="772"/>
        <end position="795"/>
    </location>
</feature>
<protein>
    <submittedName>
        <fullName evidence="3">Uncharacterized protein</fullName>
    </submittedName>
</protein>
<feature type="region of interest" description="Disordered" evidence="1">
    <location>
        <begin position="1"/>
        <end position="116"/>
    </location>
</feature>
<feature type="compositionally biased region" description="Basic and acidic residues" evidence="1">
    <location>
        <begin position="177"/>
        <end position="207"/>
    </location>
</feature>
<evidence type="ECO:0000256" key="2">
    <source>
        <dbReference type="SAM" id="Phobius"/>
    </source>
</evidence>
<feature type="region of interest" description="Disordered" evidence="1">
    <location>
        <begin position="130"/>
        <end position="207"/>
    </location>
</feature>
<feature type="compositionally biased region" description="Pro residues" evidence="1">
    <location>
        <begin position="594"/>
        <end position="604"/>
    </location>
</feature>
<sequence>MVKKAQLLEDATDLTDRIKGRMVKKEQTSGSSSKPTNSKKRPFSITYGPSQERKPKVFTPSAHNKPRCKHCDKLGHTAEECWRKGGEPREQDSVGITSPLPARAAGTPTSGSKTTLQSCKARNAYHIVLQSSGNRETPRPPTGSGQIGLPQNQRSQTHVEATRATPQPATRVGPKQHNAEENPWHTPAETKKLTEHRSNHVRPESHDTSTNILELHEVGKEQPGVTTRDTKQPREKHRLTTGTTTSDLHKVKGPQAKPPCTSDTPRGQGTTPYSATTDGTKERNLSPFKTMAVSGISSTVRGYGDAFLTAEQQERFATVKTKLCGHKAVDVADLEKNGMHSISEEDGSLTSTVNGTQIRITYDLLAMLFGVCTTGHSGVHTVDIRAKGLGIVGPEYKLSATFSTCTKADSDMMFWTIQNQSINMAEEEQEAVVPADTTMEDALVEGENLTEKEGQPQRESTENPPVNKFQEGVIASSSDSDEQDDHVDHEEPVARASEKGNGVASEIPLLTETPHQRTRQQRFVINLKHVMDRLDAQGEILYSVQSDITSIFMTQSSGAKYMGMVKNALRWLNKEIGSMKTLLLEILKEVRAPAPPAPTPPAPQPSEVAEEEIASPSRPVSTEVSGPSGPSIVEEDPAGPSRPVVVEHVAAVESGPTGPAEDLLGPTGPVVTEADHVRAEEEAIAPEPQLLLPFRHQPLLHLHPPQHHQLLHLSNNHYPEPSLLLLHFLHNPLHPLSLPLTFLLLLLSLRLLQPPHQLEPPHPLVPLLLDQLLYLLPLLIPFFIPLLLPPSLLLFRRVLRLMPPILGTSRMSLKKLFSDLY</sequence>
<feature type="compositionally biased region" description="Basic and acidic residues" evidence="1">
    <location>
        <begin position="486"/>
        <end position="498"/>
    </location>
</feature>
<keyword evidence="2" id="KW-1133">Transmembrane helix</keyword>
<feature type="compositionally biased region" description="Polar residues" evidence="1">
    <location>
        <begin position="107"/>
        <end position="116"/>
    </location>
</feature>
<comment type="caution">
    <text evidence="3">The sequence shown here is derived from an EMBL/GenBank/DDBJ whole genome shotgun (WGS) entry which is preliminary data.</text>
</comment>